<dbReference type="Gene3D" id="2.170.130.10">
    <property type="entry name" value="TonB-dependent receptor, plug domain"/>
    <property type="match status" value="1"/>
</dbReference>
<dbReference type="SUPFAM" id="SSF49464">
    <property type="entry name" value="Carboxypeptidase regulatory domain-like"/>
    <property type="match status" value="1"/>
</dbReference>
<feature type="domain" description="TonB-dependent receptor-like beta-barrel" evidence="13">
    <location>
        <begin position="409"/>
        <end position="861"/>
    </location>
</feature>
<evidence type="ECO:0000256" key="7">
    <source>
        <dbReference type="ARBA" id="ARBA00023136"/>
    </source>
</evidence>
<dbReference type="Gene3D" id="2.40.170.20">
    <property type="entry name" value="TonB-dependent receptor, beta-barrel domain"/>
    <property type="match status" value="1"/>
</dbReference>
<dbReference type="Proteomes" id="UP000245962">
    <property type="component" value="Unassembled WGS sequence"/>
</dbReference>
<protein>
    <submittedName>
        <fullName evidence="15">TonB-dependent receptor</fullName>
    </submittedName>
</protein>
<accession>A0A2U0HZ65</accession>
<comment type="similarity">
    <text evidence="10 11">Belongs to the TonB-dependent receptor family.</text>
</comment>
<evidence type="ECO:0000256" key="5">
    <source>
        <dbReference type="ARBA" id="ARBA00022729"/>
    </source>
</evidence>
<sequence length="922" mass="101918">MKNLFLFTFLLIGFAAFSQGTITGKVLDGNTNEPLLGANVVETNTNNGTTTDFDGNFSLSVSANSGSVNITYVGYDTQNISYTLSNGTANLKTIVLMPDDNALSEVVITAAGVLDIAKDRKTPVAVSTIGAEQIQEKLGSQEFPEILSNTPSIYATKQGGGFGDARINIRGFDTQNSAVMINGVPVNDMENGSVYWSNWAGLSDVASAIQVQRGLGSSKLAISSVGGTINVLTKSADRMEGGFFSGSVGNNNYIKNVASYSTGLSESGWSGSFLFSRTAGDGYINGGKFEGYNYFAAIGYKPSNNHALEFTVTGAPQWHHQRSRGISIENYLKYGNNGEPNIKYNDQWGYKNGKEYSFRRNFYHKPVLSLTWDWDISEATKLNTTTYASFGRGGGTGEIGEINGRRQFQLPTTDRGLIRVDDIVRYNSGGFVPDFNDQTRDKIDGLYLNNSDKNDNEENTNGITRRASINSHNWYGIIANLNTELNENLVLDFGIDLRNYTGFHYRRVNDLLGGDAYQQTDDRNNPLGEGETNIFYETYDANQPWWVFGDIDDEEKIDYYNVGYVNWAGVFGQLEYTIGDDITTFVQGSLANQGFARKEFFGETPPEKTDYENILGGNIKGGINWNIDENHNVFANGGYYSKQPLFDAVFINFSNTVNPDLQNEKVIGIEAGYGFRSRKLRANVNVYRTSWADRFESVSVDVTDEIRGNANLYGITQVHMGVEADFRYKLANFVTLRGMLSVGDWTYQDDVTAALFDNDQEPIIVDGQPQVTTLELDGVKVGDAAQFTASLGGDFHILDNLSIDANYRFHDNLYADFEATSVGPKGALQLPSYGLLDAGLSFDFPFLNDERVEFRLNINNVLDETYISESDTNVFADDLINSRDPSQGTYASNGKLYDGVADGNRVYFGFGRTWNASIRFNF</sequence>
<keyword evidence="7 10" id="KW-0472">Membrane</keyword>
<comment type="caution">
    <text evidence="15">The sequence shown here is derived from an EMBL/GenBank/DDBJ whole genome shotgun (WGS) entry which is preliminary data.</text>
</comment>
<dbReference type="Pfam" id="PF13715">
    <property type="entry name" value="CarbopepD_reg_2"/>
    <property type="match status" value="1"/>
</dbReference>
<evidence type="ECO:0000256" key="10">
    <source>
        <dbReference type="PROSITE-ProRule" id="PRU01360"/>
    </source>
</evidence>
<name>A0A2U0HZ65_9FLAO</name>
<comment type="subcellular location">
    <subcellularLocation>
        <location evidence="1 10">Cell outer membrane</location>
        <topology evidence="1 10">Multi-pass membrane protein</topology>
    </subcellularLocation>
</comment>
<keyword evidence="2 10" id="KW-0813">Transport</keyword>
<keyword evidence="3 10" id="KW-1134">Transmembrane beta strand</keyword>
<dbReference type="GO" id="GO:0044718">
    <property type="term" value="P:siderophore transmembrane transport"/>
    <property type="evidence" value="ECO:0007669"/>
    <property type="project" value="TreeGrafter"/>
</dbReference>
<dbReference type="PANTHER" id="PTHR30069">
    <property type="entry name" value="TONB-DEPENDENT OUTER MEMBRANE RECEPTOR"/>
    <property type="match status" value="1"/>
</dbReference>
<feature type="domain" description="TonB-dependent receptor plug" evidence="14">
    <location>
        <begin position="119"/>
        <end position="228"/>
    </location>
</feature>
<evidence type="ECO:0000256" key="1">
    <source>
        <dbReference type="ARBA" id="ARBA00004571"/>
    </source>
</evidence>
<dbReference type="InterPro" id="IPR039426">
    <property type="entry name" value="TonB-dep_rcpt-like"/>
</dbReference>
<dbReference type="InterPro" id="IPR008969">
    <property type="entry name" value="CarboxyPept-like_regulatory"/>
</dbReference>
<evidence type="ECO:0000256" key="3">
    <source>
        <dbReference type="ARBA" id="ARBA00022452"/>
    </source>
</evidence>
<evidence type="ECO:0000259" key="13">
    <source>
        <dbReference type="Pfam" id="PF00593"/>
    </source>
</evidence>
<dbReference type="GO" id="GO:0015344">
    <property type="term" value="F:siderophore uptake transmembrane transporter activity"/>
    <property type="evidence" value="ECO:0007669"/>
    <property type="project" value="TreeGrafter"/>
</dbReference>
<dbReference type="InterPro" id="IPR036942">
    <property type="entry name" value="Beta-barrel_TonB_sf"/>
</dbReference>
<keyword evidence="8 15" id="KW-0675">Receptor</keyword>
<keyword evidence="16" id="KW-1185">Reference proteome</keyword>
<dbReference type="AlphaFoldDB" id="A0A2U0HZ65"/>
<gene>
    <name evidence="15" type="ORF">DDV96_09840</name>
</gene>
<dbReference type="OrthoDB" id="9761152at2"/>
<evidence type="ECO:0000256" key="8">
    <source>
        <dbReference type="ARBA" id="ARBA00023170"/>
    </source>
</evidence>
<dbReference type="RefSeq" id="WP_116694598.1">
    <property type="nucleotide sequence ID" value="NZ_QEHR01000006.1"/>
</dbReference>
<evidence type="ECO:0000256" key="9">
    <source>
        <dbReference type="ARBA" id="ARBA00023237"/>
    </source>
</evidence>
<dbReference type="PANTHER" id="PTHR30069:SF29">
    <property type="entry name" value="HEMOGLOBIN AND HEMOGLOBIN-HAPTOGLOBIN-BINDING PROTEIN 1-RELATED"/>
    <property type="match status" value="1"/>
</dbReference>
<evidence type="ECO:0000313" key="15">
    <source>
        <dbReference type="EMBL" id="PVW14109.1"/>
    </source>
</evidence>
<organism evidence="15 16">
    <name type="scientific">Marixanthomonas spongiae</name>
    <dbReference type="NCBI Taxonomy" id="2174845"/>
    <lineage>
        <taxon>Bacteria</taxon>
        <taxon>Pseudomonadati</taxon>
        <taxon>Bacteroidota</taxon>
        <taxon>Flavobacteriia</taxon>
        <taxon>Flavobacteriales</taxon>
        <taxon>Flavobacteriaceae</taxon>
        <taxon>Marixanthomonas</taxon>
    </lineage>
</organism>
<keyword evidence="4 10" id="KW-0812">Transmembrane</keyword>
<keyword evidence="5 12" id="KW-0732">Signal</keyword>
<dbReference type="SUPFAM" id="SSF56935">
    <property type="entry name" value="Porins"/>
    <property type="match status" value="1"/>
</dbReference>
<evidence type="ECO:0000256" key="4">
    <source>
        <dbReference type="ARBA" id="ARBA00022692"/>
    </source>
</evidence>
<evidence type="ECO:0000256" key="6">
    <source>
        <dbReference type="ARBA" id="ARBA00023077"/>
    </source>
</evidence>
<dbReference type="PROSITE" id="PS52016">
    <property type="entry name" value="TONB_DEPENDENT_REC_3"/>
    <property type="match status" value="1"/>
</dbReference>
<dbReference type="Pfam" id="PF07715">
    <property type="entry name" value="Plug"/>
    <property type="match status" value="1"/>
</dbReference>
<evidence type="ECO:0000256" key="11">
    <source>
        <dbReference type="RuleBase" id="RU003357"/>
    </source>
</evidence>
<evidence type="ECO:0000256" key="12">
    <source>
        <dbReference type="SAM" id="SignalP"/>
    </source>
</evidence>
<keyword evidence="6 11" id="KW-0798">TonB box</keyword>
<keyword evidence="9 10" id="KW-0998">Cell outer membrane</keyword>
<dbReference type="InterPro" id="IPR012910">
    <property type="entry name" value="Plug_dom"/>
</dbReference>
<dbReference type="Pfam" id="PF00593">
    <property type="entry name" value="TonB_dep_Rec_b-barrel"/>
    <property type="match status" value="1"/>
</dbReference>
<reference evidence="15 16" key="1">
    <citation type="submission" date="2018-04" db="EMBL/GenBank/DDBJ databases">
        <title>Marixanthomonas spongiae HN-E44 sp. nov., isolated from a marine sponge.</title>
        <authorList>
            <person name="Luo L."/>
            <person name="Zhuang L."/>
        </authorList>
    </citation>
    <scope>NUCLEOTIDE SEQUENCE [LARGE SCALE GENOMIC DNA]</scope>
    <source>
        <strain evidence="15 16">HN-E44</strain>
    </source>
</reference>
<dbReference type="Gene3D" id="2.60.40.1120">
    <property type="entry name" value="Carboxypeptidase-like, regulatory domain"/>
    <property type="match status" value="1"/>
</dbReference>
<evidence type="ECO:0000313" key="16">
    <source>
        <dbReference type="Proteomes" id="UP000245962"/>
    </source>
</evidence>
<dbReference type="EMBL" id="QEHR01000006">
    <property type="protein sequence ID" value="PVW14109.1"/>
    <property type="molecule type" value="Genomic_DNA"/>
</dbReference>
<evidence type="ECO:0000259" key="14">
    <source>
        <dbReference type="Pfam" id="PF07715"/>
    </source>
</evidence>
<dbReference type="InterPro" id="IPR000531">
    <property type="entry name" value="Beta-barrel_TonB"/>
</dbReference>
<feature type="signal peptide" evidence="12">
    <location>
        <begin position="1"/>
        <end position="18"/>
    </location>
</feature>
<proteinExistence type="inferred from homology"/>
<feature type="chain" id="PRO_5015552162" evidence="12">
    <location>
        <begin position="19"/>
        <end position="922"/>
    </location>
</feature>
<dbReference type="InterPro" id="IPR037066">
    <property type="entry name" value="Plug_dom_sf"/>
</dbReference>
<evidence type="ECO:0000256" key="2">
    <source>
        <dbReference type="ARBA" id="ARBA00022448"/>
    </source>
</evidence>
<dbReference type="GO" id="GO:0009279">
    <property type="term" value="C:cell outer membrane"/>
    <property type="evidence" value="ECO:0007669"/>
    <property type="project" value="UniProtKB-SubCell"/>
</dbReference>